<gene>
    <name evidence="11" type="ORF">F7310_07375</name>
</gene>
<dbReference type="PANTHER" id="PTHR20854:SF4">
    <property type="entry name" value="INOSITOL-1-MONOPHOSPHATASE-RELATED"/>
    <property type="match status" value="1"/>
</dbReference>
<keyword evidence="7" id="KW-0805">Transcription regulation</keyword>
<evidence type="ECO:0000256" key="3">
    <source>
        <dbReference type="ARBA" id="ARBA00005152"/>
    </source>
</evidence>
<organism evidence="11 12">
    <name type="scientific">Francisella uliginis</name>
    <dbReference type="NCBI Taxonomy" id="573570"/>
    <lineage>
        <taxon>Bacteria</taxon>
        <taxon>Pseudomonadati</taxon>
        <taxon>Pseudomonadota</taxon>
        <taxon>Gammaproteobacteria</taxon>
        <taxon>Thiotrichales</taxon>
        <taxon>Francisellaceae</taxon>
        <taxon>Francisella</taxon>
    </lineage>
</organism>
<feature type="binding site" evidence="9">
    <location>
        <position position="87"/>
    </location>
    <ligand>
        <name>Mg(2+)</name>
        <dbReference type="ChEBI" id="CHEBI:18420"/>
        <label>1</label>
        <note>catalytic</note>
    </ligand>
</feature>
<dbReference type="Gene3D" id="3.30.540.10">
    <property type="entry name" value="Fructose-1,6-Bisphosphatase, subunit A, domain 1"/>
    <property type="match status" value="1"/>
</dbReference>
<comment type="cofactor">
    <cofactor evidence="2 9 10">
        <name>Mg(2+)</name>
        <dbReference type="ChEBI" id="CHEBI:18420"/>
    </cofactor>
</comment>
<keyword evidence="12" id="KW-1185">Reference proteome</keyword>
<feature type="binding site" evidence="9">
    <location>
        <position position="84"/>
    </location>
    <ligand>
        <name>Mg(2+)</name>
        <dbReference type="ChEBI" id="CHEBI:18420"/>
        <label>1</label>
        <note>catalytic</note>
    </ligand>
</feature>
<evidence type="ECO:0000256" key="1">
    <source>
        <dbReference type="ARBA" id="ARBA00001033"/>
    </source>
</evidence>
<dbReference type="Gene3D" id="3.40.190.80">
    <property type="match status" value="1"/>
</dbReference>
<keyword evidence="7" id="KW-0804">Transcription</keyword>
<feature type="binding site" evidence="9">
    <location>
        <position position="67"/>
    </location>
    <ligand>
        <name>Mg(2+)</name>
        <dbReference type="ChEBI" id="CHEBI:18420"/>
        <label>1</label>
        <note>catalytic</note>
    </ligand>
</feature>
<evidence type="ECO:0000313" key="11">
    <source>
        <dbReference type="EMBL" id="API87190.1"/>
    </source>
</evidence>
<comment type="pathway">
    <text evidence="3">Polyol metabolism; myo-inositol biosynthesis; myo-inositol from D-glucose 6-phosphate: step 2/2.</text>
</comment>
<feature type="binding site" evidence="9">
    <location>
        <position position="86"/>
    </location>
    <ligand>
        <name>Mg(2+)</name>
        <dbReference type="ChEBI" id="CHEBI:18420"/>
        <label>1</label>
        <note>catalytic</note>
    </ligand>
</feature>
<dbReference type="PANTHER" id="PTHR20854">
    <property type="entry name" value="INOSITOL MONOPHOSPHATASE"/>
    <property type="match status" value="1"/>
</dbReference>
<evidence type="ECO:0000256" key="6">
    <source>
        <dbReference type="ARBA" id="ARBA00022801"/>
    </source>
</evidence>
<evidence type="ECO:0000256" key="10">
    <source>
        <dbReference type="RuleBase" id="RU364068"/>
    </source>
</evidence>
<keyword evidence="8 9" id="KW-0460">Magnesium</keyword>
<dbReference type="FunFam" id="3.30.540.10:FF:000003">
    <property type="entry name" value="Inositol-1-monophosphatase"/>
    <property type="match status" value="1"/>
</dbReference>
<dbReference type="CDD" id="cd01639">
    <property type="entry name" value="IMPase"/>
    <property type="match status" value="1"/>
</dbReference>
<dbReference type="GO" id="GO:0007165">
    <property type="term" value="P:signal transduction"/>
    <property type="evidence" value="ECO:0007669"/>
    <property type="project" value="TreeGrafter"/>
</dbReference>
<reference evidence="11 12" key="1">
    <citation type="journal article" date="2016" name="Appl. Environ. Microbiol.">
        <title>Whole genome relationships among Francisella bacteria of diverse origin define new species and provide specific regions for detection.</title>
        <authorList>
            <person name="Challacombe J.F."/>
            <person name="Petersen J.M."/>
            <person name="Gallegos-Graves V."/>
            <person name="Hodge D."/>
            <person name="Pillai S."/>
            <person name="Kuske C.R."/>
        </authorList>
    </citation>
    <scope>NUCLEOTIDE SEQUENCE [LARGE SCALE GENOMIC DNA]</scope>
    <source>
        <strain evidence="12">TX07-7310</strain>
    </source>
</reference>
<dbReference type="GO" id="GO:0046854">
    <property type="term" value="P:phosphatidylinositol phosphate biosynthetic process"/>
    <property type="evidence" value="ECO:0007669"/>
    <property type="project" value="InterPro"/>
</dbReference>
<dbReference type="EC" id="3.1.3.25" evidence="10"/>
<evidence type="ECO:0000256" key="8">
    <source>
        <dbReference type="ARBA" id="ARBA00022842"/>
    </source>
</evidence>
<dbReference type="GO" id="GO:0008934">
    <property type="term" value="F:inositol monophosphate 1-phosphatase activity"/>
    <property type="evidence" value="ECO:0007669"/>
    <property type="project" value="InterPro"/>
</dbReference>
<dbReference type="UniPathway" id="UPA00823">
    <property type="reaction ID" value="UER00788"/>
</dbReference>
<keyword evidence="6 10" id="KW-0378">Hydrolase</keyword>
<dbReference type="InterPro" id="IPR000760">
    <property type="entry name" value="Inositol_monophosphatase-like"/>
</dbReference>
<evidence type="ECO:0000256" key="7">
    <source>
        <dbReference type="ARBA" id="ARBA00022814"/>
    </source>
</evidence>
<dbReference type="GO" id="GO:0046872">
    <property type="term" value="F:metal ion binding"/>
    <property type="evidence" value="ECO:0007669"/>
    <property type="project" value="UniProtKB-KW"/>
</dbReference>
<dbReference type="InterPro" id="IPR033942">
    <property type="entry name" value="IMPase"/>
</dbReference>
<feature type="binding site" evidence="9">
    <location>
        <position position="213"/>
    </location>
    <ligand>
        <name>Mg(2+)</name>
        <dbReference type="ChEBI" id="CHEBI:18420"/>
        <label>1</label>
        <note>catalytic</note>
    </ligand>
</feature>
<dbReference type="KEGG" id="frx:F7310_07375"/>
<dbReference type="AlphaFoldDB" id="A0A1L4BTL0"/>
<evidence type="ECO:0000256" key="9">
    <source>
        <dbReference type="PIRSR" id="PIRSR600760-2"/>
    </source>
</evidence>
<proteinExistence type="inferred from homology"/>
<dbReference type="GO" id="GO:0006021">
    <property type="term" value="P:inositol biosynthetic process"/>
    <property type="evidence" value="ECO:0007669"/>
    <property type="project" value="UniProtKB-UniPathway"/>
</dbReference>
<dbReference type="PRINTS" id="PR00378">
    <property type="entry name" value="LIIMPHPHTASE"/>
</dbReference>
<keyword evidence="5 9" id="KW-0479">Metal-binding</keyword>
<accession>A0A1L4BTL0</accession>
<dbReference type="Proteomes" id="UP000184222">
    <property type="component" value="Chromosome"/>
</dbReference>
<dbReference type="GO" id="GO:0031564">
    <property type="term" value="P:transcription antitermination"/>
    <property type="evidence" value="ECO:0007669"/>
    <property type="project" value="UniProtKB-KW"/>
</dbReference>
<dbReference type="FunFam" id="3.40.190.80:FF:000020">
    <property type="entry name" value="Fructose-1,6-bisphosphatase/inositol-1-monophosphatase"/>
    <property type="match status" value="1"/>
</dbReference>
<dbReference type="STRING" id="573570.F7310_07375"/>
<keyword evidence="7" id="KW-0889">Transcription antitermination</keyword>
<comment type="similarity">
    <text evidence="4 10">Belongs to the inositol monophosphatase superfamily.</text>
</comment>
<evidence type="ECO:0000256" key="5">
    <source>
        <dbReference type="ARBA" id="ARBA00022723"/>
    </source>
</evidence>
<dbReference type="PROSITE" id="PS00629">
    <property type="entry name" value="IMP_1"/>
    <property type="match status" value="1"/>
</dbReference>
<protein>
    <recommendedName>
        <fullName evidence="10">Inositol-1-monophosphatase</fullName>
        <ecNumber evidence="10">3.1.3.25</ecNumber>
    </recommendedName>
</protein>
<dbReference type="InterPro" id="IPR020552">
    <property type="entry name" value="Inositol_monoPase_Li-sen"/>
</dbReference>
<evidence type="ECO:0000313" key="12">
    <source>
        <dbReference type="Proteomes" id="UP000184222"/>
    </source>
</evidence>
<dbReference type="InterPro" id="IPR020583">
    <property type="entry name" value="Inositol_monoP_metal-BS"/>
</dbReference>
<comment type="catalytic activity">
    <reaction evidence="1 10">
        <text>a myo-inositol phosphate + H2O = myo-inositol + phosphate</text>
        <dbReference type="Rhea" id="RHEA:24056"/>
        <dbReference type="ChEBI" id="CHEBI:15377"/>
        <dbReference type="ChEBI" id="CHEBI:17268"/>
        <dbReference type="ChEBI" id="CHEBI:43474"/>
        <dbReference type="ChEBI" id="CHEBI:84139"/>
        <dbReference type="EC" id="3.1.3.25"/>
    </reaction>
</comment>
<dbReference type="SUPFAM" id="SSF56655">
    <property type="entry name" value="Carbohydrate phosphatase"/>
    <property type="match status" value="1"/>
</dbReference>
<evidence type="ECO:0000256" key="2">
    <source>
        <dbReference type="ARBA" id="ARBA00001946"/>
    </source>
</evidence>
<dbReference type="OrthoDB" id="9785695at2"/>
<dbReference type="RefSeq" id="WP_072712900.1">
    <property type="nucleotide sequence ID" value="NZ_CP016796.1"/>
</dbReference>
<dbReference type="PRINTS" id="PR00377">
    <property type="entry name" value="IMPHPHTASES"/>
</dbReference>
<dbReference type="Pfam" id="PF00459">
    <property type="entry name" value="Inositol_P"/>
    <property type="match status" value="1"/>
</dbReference>
<dbReference type="EMBL" id="CP016796">
    <property type="protein sequence ID" value="API87190.1"/>
    <property type="molecule type" value="Genomic_DNA"/>
</dbReference>
<evidence type="ECO:0000256" key="4">
    <source>
        <dbReference type="ARBA" id="ARBA00009759"/>
    </source>
</evidence>
<sequence>MKPILNVVTTIARKAGKIILQAQNDPSTIKISKKPDNSVVSNVDVAVENFIIDNIKKSGFNDYFITEENGEFGNKDSRFTWIIDPIDGTNNFVHGLPHCCISIGVKKDDDIVLGVIYNPFLDLMFCAYKGQGALLNGKKIRVAQSRDLTDTLISASLKYSRRIFNDSYVAEIIKLQQVISGYRYSGSIAMDMAYVAAGYIDGLWACGNVKIWDLAAGYIIMKEAGAIVTDIHGTNNLSSGLIVAGNKKVQPKLIKLLAKHIKQ</sequence>
<name>A0A1L4BTL0_9GAMM</name>